<dbReference type="AlphaFoldDB" id="A0AAG5DJT6"/>
<evidence type="ECO:0000313" key="1">
    <source>
        <dbReference type="EnsemblMetazoa" id="ENSAATROPP011396"/>
    </source>
</evidence>
<dbReference type="EnsemblMetazoa" id="ENSAATROPT012554">
    <property type="protein sequence ID" value="ENSAATROPP011396"/>
    <property type="gene ID" value="ENSAATROPG010206"/>
</dbReference>
<sequence length="460" mass="50251">MAVGSIIRCERLKSSEGLLLGALALTLTRIHADLLVILLERSQILAGLGELALLHTLADVPVDEGALGVHQVKLVVQPSPRLSDGGRVRQHADGALHLGQISARDDRRGLVVDAHLEASRTPVDELDRALGLDGGDGGVDVLRHHVTAVQHAARHVLAMARVALDHLVGRLEAGVGDLGHRQLLVVRLLGRDDRRVRDQREVDARVRHQVGLELGQVHVERTVEAQRGRNGRHDLPDQPVQVGVGWPLDVQVAPADVVDRLIVDHERAVRVLERGVRGQDGVVRLDHSLDREALHQQRGEAGTGAAAERVEDQEALQPGALVCQFADAVQHQVDDLLADGVMAARVVVRRVLLASDQLLRVEQLAVCAGAHLVHDRRLQVDEHGTRHVLAGARLREEGVERIVTTADGLVRWHLAVRLDAMLQAVQLPAGVTNLDYRVPRGKVNRRKMFICPLKAMMSLE</sequence>
<protein>
    <submittedName>
        <fullName evidence="1">Uncharacterized protein</fullName>
    </submittedName>
</protein>
<proteinExistence type="predicted"/>
<keyword evidence="2" id="KW-1185">Reference proteome</keyword>
<evidence type="ECO:0000313" key="2">
    <source>
        <dbReference type="Proteomes" id="UP000075880"/>
    </source>
</evidence>
<accession>A0AAG5DJT6</accession>
<dbReference type="Proteomes" id="UP000075880">
    <property type="component" value="Unassembled WGS sequence"/>
</dbReference>
<reference evidence="1" key="1">
    <citation type="submission" date="2024-04" db="UniProtKB">
        <authorList>
            <consortium name="EnsemblMetazoa"/>
        </authorList>
    </citation>
    <scope>IDENTIFICATION</scope>
    <source>
        <strain evidence="1">EBRO</strain>
    </source>
</reference>
<organism evidence="1 2">
    <name type="scientific">Anopheles atroparvus</name>
    <name type="common">European mosquito</name>
    <dbReference type="NCBI Taxonomy" id="41427"/>
    <lineage>
        <taxon>Eukaryota</taxon>
        <taxon>Metazoa</taxon>
        <taxon>Ecdysozoa</taxon>
        <taxon>Arthropoda</taxon>
        <taxon>Hexapoda</taxon>
        <taxon>Insecta</taxon>
        <taxon>Pterygota</taxon>
        <taxon>Neoptera</taxon>
        <taxon>Endopterygota</taxon>
        <taxon>Diptera</taxon>
        <taxon>Nematocera</taxon>
        <taxon>Culicoidea</taxon>
        <taxon>Culicidae</taxon>
        <taxon>Anophelinae</taxon>
        <taxon>Anopheles</taxon>
    </lineage>
</organism>
<name>A0AAG5DJT6_ANOAO</name>